<evidence type="ECO:0000256" key="12">
    <source>
        <dbReference type="SAM" id="Phobius"/>
    </source>
</evidence>
<dbReference type="Pfam" id="PF00858">
    <property type="entry name" value="ASC"/>
    <property type="match status" value="1"/>
</dbReference>
<evidence type="ECO:0000256" key="11">
    <source>
        <dbReference type="RuleBase" id="RU000679"/>
    </source>
</evidence>
<keyword evidence="4 11" id="KW-0812">Transmembrane</keyword>
<dbReference type="GO" id="GO:0015280">
    <property type="term" value="F:ligand-gated sodium channel activity"/>
    <property type="evidence" value="ECO:0007669"/>
    <property type="project" value="TreeGrafter"/>
</dbReference>
<sequence>MPEILVSKLHKLVQACCCMVYARDPDLPNIPYCSLRQLETCYMPTLQAFHKSSYECACPLPCTKVEYQGQISTSSFHKRTTTGQRSRHLDLFVTGPGMGQGRWGTETQESDRLYLELRIYPDSLFTHVEEHVPTYSWSNMFGNVGGQMGLFTGASVLTLLEFLELTILVAAVLCRHGYSALRRRLSSTQGSLLPLDNGVRT</sequence>
<evidence type="ECO:0000256" key="3">
    <source>
        <dbReference type="ARBA" id="ARBA00022461"/>
    </source>
</evidence>
<evidence type="ECO:0000256" key="4">
    <source>
        <dbReference type="ARBA" id="ARBA00022692"/>
    </source>
</evidence>
<keyword evidence="3 11" id="KW-0894">Sodium channel</keyword>
<dbReference type="Gene3D" id="1.10.287.770">
    <property type="entry name" value="YojJ-like"/>
    <property type="match status" value="1"/>
</dbReference>
<evidence type="ECO:0000256" key="5">
    <source>
        <dbReference type="ARBA" id="ARBA00022989"/>
    </source>
</evidence>
<dbReference type="AlphaFoldDB" id="A0AAE1CJU4"/>
<keyword evidence="7 11" id="KW-0406">Ion transport</keyword>
<keyword evidence="6" id="KW-0915">Sodium</keyword>
<dbReference type="PRINTS" id="PR01078">
    <property type="entry name" value="AMINACHANNEL"/>
</dbReference>
<keyword evidence="5 12" id="KW-1133">Transmembrane helix</keyword>
<dbReference type="GO" id="GO:0005886">
    <property type="term" value="C:plasma membrane"/>
    <property type="evidence" value="ECO:0007669"/>
    <property type="project" value="TreeGrafter"/>
</dbReference>
<comment type="subcellular location">
    <subcellularLocation>
        <location evidence="1">Membrane</location>
        <topology evidence="1">Multi-pass membrane protein</topology>
    </subcellularLocation>
</comment>
<proteinExistence type="inferred from homology"/>
<evidence type="ECO:0000256" key="1">
    <source>
        <dbReference type="ARBA" id="ARBA00004141"/>
    </source>
</evidence>
<comment type="similarity">
    <text evidence="11">Belongs to the amiloride-sensitive sodium channel (TC 1.A.6) family.</text>
</comment>
<evidence type="ECO:0000256" key="9">
    <source>
        <dbReference type="ARBA" id="ARBA00023201"/>
    </source>
</evidence>
<keyword evidence="9 11" id="KW-0739">Sodium transport</keyword>
<gene>
    <name evidence="13" type="ORF">RRG08_031624</name>
</gene>
<accession>A0AAE1CJU4</accession>
<evidence type="ECO:0000256" key="2">
    <source>
        <dbReference type="ARBA" id="ARBA00022448"/>
    </source>
</evidence>
<evidence type="ECO:0000256" key="8">
    <source>
        <dbReference type="ARBA" id="ARBA00023136"/>
    </source>
</evidence>
<keyword evidence="14" id="KW-1185">Reference proteome</keyword>
<keyword evidence="8 12" id="KW-0472">Membrane</keyword>
<reference evidence="13" key="1">
    <citation type="journal article" date="2023" name="G3 (Bethesda)">
        <title>A reference genome for the long-term kleptoplast-retaining sea slug Elysia crispata morphotype clarki.</title>
        <authorList>
            <person name="Eastman K.E."/>
            <person name="Pendleton A.L."/>
            <person name="Shaikh M.A."/>
            <person name="Suttiyut T."/>
            <person name="Ogas R."/>
            <person name="Tomko P."/>
            <person name="Gavelis G."/>
            <person name="Widhalm J.R."/>
            <person name="Wisecaver J.H."/>
        </authorList>
    </citation>
    <scope>NUCLEOTIDE SEQUENCE</scope>
    <source>
        <strain evidence="13">ECLA1</strain>
    </source>
</reference>
<keyword evidence="2 11" id="KW-0813">Transport</keyword>
<dbReference type="EMBL" id="JAWDGP010007870">
    <property type="protein sequence ID" value="KAK3702058.1"/>
    <property type="molecule type" value="Genomic_DNA"/>
</dbReference>
<dbReference type="Proteomes" id="UP001283361">
    <property type="component" value="Unassembled WGS sequence"/>
</dbReference>
<protein>
    <submittedName>
        <fullName evidence="13">Uncharacterized protein</fullName>
    </submittedName>
</protein>
<evidence type="ECO:0000313" key="14">
    <source>
        <dbReference type="Proteomes" id="UP001283361"/>
    </source>
</evidence>
<dbReference type="InterPro" id="IPR001873">
    <property type="entry name" value="ENaC"/>
</dbReference>
<keyword evidence="10 11" id="KW-0407">Ion channel</keyword>
<feature type="transmembrane region" description="Helical" evidence="12">
    <location>
        <begin position="148"/>
        <end position="174"/>
    </location>
</feature>
<dbReference type="PANTHER" id="PTHR11690">
    <property type="entry name" value="AMILORIDE-SENSITIVE SODIUM CHANNEL-RELATED"/>
    <property type="match status" value="1"/>
</dbReference>
<evidence type="ECO:0000313" key="13">
    <source>
        <dbReference type="EMBL" id="KAK3702058.1"/>
    </source>
</evidence>
<dbReference type="PANTHER" id="PTHR11690:SF286">
    <property type="entry name" value="ACID-SENSING ION CHANNEL 5"/>
    <property type="match status" value="1"/>
</dbReference>
<evidence type="ECO:0000256" key="10">
    <source>
        <dbReference type="ARBA" id="ARBA00023303"/>
    </source>
</evidence>
<comment type="caution">
    <text evidence="13">The sequence shown here is derived from an EMBL/GenBank/DDBJ whole genome shotgun (WGS) entry which is preliminary data.</text>
</comment>
<evidence type="ECO:0000256" key="7">
    <source>
        <dbReference type="ARBA" id="ARBA00023065"/>
    </source>
</evidence>
<evidence type="ECO:0000256" key="6">
    <source>
        <dbReference type="ARBA" id="ARBA00023053"/>
    </source>
</evidence>
<name>A0AAE1CJU4_9GAST</name>
<organism evidence="13 14">
    <name type="scientific">Elysia crispata</name>
    <name type="common">lettuce slug</name>
    <dbReference type="NCBI Taxonomy" id="231223"/>
    <lineage>
        <taxon>Eukaryota</taxon>
        <taxon>Metazoa</taxon>
        <taxon>Spiralia</taxon>
        <taxon>Lophotrochozoa</taxon>
        <taxon>Mollusca</taxon>
        <taxon>Gastropoda</taxon>
        <taxon>Heterobranchia</taxon>
        <taxon>Euthyneura</taxon>
        <taxon>Panpulmonata</taxon>
        <taxon>Sacoglossa</taxon>
        <taxon>Placobranchoidea</taxon>
        <taxon>Plakobranchidae</taxon>
        <taxon>Elysia</taxon>
    </lineage>
</organism>